<evidence type="ECO:0000313" key="3">
    <source>
        <dbReference type="Proteomes" id="UP001159428"/>
    </source>
</evidence>
<accession>A0AAU9W842</accession>
<evidence type="ECO:0000256" key="1">
    <source>
        <dbReference type="SAM" id="MobiDB-lite"/>
    </source>
</evidence>
<dbReference type="EMBL" id="CALNXJ010000008">
    <property type="protein sequence ID" value="CAH3046460.1"/>
    <property type="molecule type" value="Genomic_DNA"/>
</dbReference>
<sequence length="89" mass="9470">MSAYLQNGQITNGQDDSEVSIDDLPTKLTGLTEADLQARIAEEQSRNEASSGALAHLDGLPELAGDPEALREPESSERPLNGLHGDVDK</sequence>
<feature type="region of interest" description="Disordered" evidence="1">
    <location>
        <begin position="41"/>
        <end position="89"/>
    </location>
</feature>
<evidence type="ECO:0000313" key="2">
    <source>
        <dbReference type="EMBL" id="CAH3046460.1"/>
    </source>
</evidence>
<name>A0AAU9W842_9CNID</name>
<organism evidence="2 3">
    <name type="scientific">Pocillopora meandrina</name>
    <dbReference type="NCBI Taxonomy" id="46732"/>
    <lineage>
        <taxon>Eukaryota</taxon>
        <taxon>Metazoa</taxon>
        <taxon>Cnidaria</taxon>
        <taxon>Anthozoa</taxon>
        <taxon>Hexacorallia</taxon>
        <taxon>Scleractinia</taxon>
        <taxon>Astrocoeniina</taxon>
        <taxon>Pocilloporidae</taxon>
        <taxon>Pocillopora</taxon>
    </lineage>
</organism>
<protein>
    <submittedName>
        <fullName evidence="2">Uncharacterized protein</fullName>
    </submittedName>
</protein>
<feature type="compositionally biased region" description="Basic and acidic residues" evidence="1">
    <location>
        <begin position="68"/>
        <end position="77"/>
    </location>
</feature>
<comment type="caution">
    <text evidence="2">The sequence shown here is derived from an EMBL/GenBank/DDBJ whole genome shotgun (WGS) entry which is preliminary data.</text>
</comment>
<dbReference type="AlphaFoldDB" id="A0AAU9W842"/>
<feature type="compositionally biased region" description="Polar residues" evidence="1">
    <location>
        <begin position="1"/>
        <end position="14"/>
    </location>
</feature>
<reference evidence="2 3" key="1">
    <citation type="submission" date="2022-05" db="EMBL/GenBank/DDBJ databases">
        <authorList>
            <consortium name="Genoscope - CEA"/>
            <person name="William W."/>
        </authorList>
    </citation>
    <scope>NUCLEOTIDE SEQUENCE [LARGE SCALE GENOMIC DNA]</scope>
</reference>
<dbReference type="Proteomes" id="UP001159428">
    <property type="component" value="Unassembled WGS sequence"/>
</dbReference>
<proteinExistence type="predicted"/>
<feature type="region of interest" description="Disordered" evidence="1">
    <location>
        <begin position="1"/>
        <end position="22"/>
    </location>
</feature>
<keyword evidence="3" id="KW-1185">Reference proteome</keyword>
<gene>
    <name evidence="2" type="ORF">PMEA_00033271</name>
</gene>